<dbReference type="InterPro" id="IPR001680">
    <property type="entry name" value="WD40_rpt"/>
</dbReference>
<dbReference type="AlphaFoldDB" id="A0ABC8SBW0"/>
<evidence type="ECO:0000256" key="1">
    <source>
        <dbReference type="PROSITE-ProRule" id="PRU00221"/>
    </source>
</evidence>
<feature type="transmembrane region" description="Helical" evidence="2">
    <location>
        <begin position="101"/>
        <end position="124"/>
    </location>
</feature>
<protein>
    <submittedName>
        <fullName evidence="3">Uncharacterized protein</fullName>
    </submittedName>
</protein>
<proteinExistence type="predicted"/>
<evidence type="ECO:0000313" key="4">
    <source>
        <dbReference type="Proteomes" id="UP001642360"/>
    </source>
</evidence>
<evidence type="ECO:0000256" key="2">
    <source>
        <dbReference type="SAM" id="Phobius"/>
    </source>
</evidence>
<keyword evidence="1" id="KW-0853">WD repeat</keyword>
<dbReference type="PANTHER" id="PTHR44489">
    <property type="match status" value="1"/>
</dbReference>
<keyword evidence="2" id="KW-1133">Transmembrane helix</keyword>
<dbReference type="PROSITE" id="PS50082">
    <property type="entry name" value="WD_REPEATS_2"/>
    <property type="match status" value="1"/>
</dbReference>
<reference evidence="3 4" key="1">
    <citation type="submission" date="2024-02" db="EMBL/GenBank/DDBJ databases">
        <authorList>
            <person name="Vignale AGUSTIN F."/>
            <person name="Sosa J E."/>
            <person name="Modenutti C."/>
        </authorList>
    </citation>
    <scope>NUCLEOTIDE SEQUENCE [LARGE SCALE GENOMIC DNA]</scope>
</reference>
<dbReference type="SUPFAM" id="SSF50978">
    <property type="entry name" value="WD40 repeat-like"/>
    <property type="match status" value="1"/>
</dbReference>
<dbReference type="SMART" id="SM00320">
    <property type="entry name" value="WD40"/>
    <property type="match status" value="1"/>
</dbReference>
<keyword evidence="2" id="KW-0812">Transmembrane</keyword>
<dbReference type="Pfam" id="PF00400">
    <property type="entry name" value="WD40"/>
    <property type="match status" value="1"/>
</dbReference>
<dbReference type="InterPro" id="IPR044715">
    <property type="entry name" value="WDR86-like"/>
</dbReference>
<feature type="repeat" description="WD" evidence="1">
    <location>
        <begin position="39"/>
        <end position="68"/>
    </location>
</feature>
<keyword evidence="4" id="KW-1185">Reference proteome</keyword>
<dbReference type="Proteomes" id="UP001642360">
    <property type="component" value="Unassembled WGS sequence"/>
</dbReference>
<sequence length="125" mass="13832">MKGYTRAVLSLVVGANRLYFGSMDKTVWDLQALQCVQILNGHADVVMSVLCWDSFLLSGTLDNTIKVWAATESGNLSIFLMLFLARSMIQSHFYALPGFHLIVTSLSGTILSYFATCVPMLLFVD</sequence>
<gene>
    <name evidence="3" type="ORF">ILEXP_LOCUS20778</name>
</gene>
<dbReference type="EMBL" id="CAUOFW020002280">
    <property type="protein sequence ID" value="CAK9152548.1"/>
    <property type="molecule type" value="Genomic_DNA"/>
</dbReference>
<dbReference type="InterPro" id="IPR036322">
    <property type="entry name" value="WD40_repeat_dom_sf"/>
</dbReference>
<dbReference type="InterPro" id="IPR015943">
    <property type="entry name" value="WD40/YVTN_repeat-like_dom_sf"/>
</dbReference>
<dbReference type="PANTHER" id="PTHR44489:SF1">
    <property type="entry name" value="ZINC FINGER CCCH DOMAIN-CONTAINING PROTEIN 63"/>
    <property type="match status" value="1"/>
</dbReference>
<accession>A0ABC8SBW0</accession>
<name>A0ABC8SBW0_9AQUA</name>
<comment type="caution">
    <text evidence="3">The sequence shown here is derived from an EMBL/GenBank/DDBJ whole genome shotgun (WGS) entry which is preliminary data.</text>
</comment>
<dbReference type="Gene3D" id="2.130.10.10">
    <property type="entry name" value="YVTN repeat-like/Quinoprotein amine dehydrogenase"/>
    <property type="match status" value="1"/>
</dbReference>
<keyword evidence="2" id="KW-0472">Membrane</keyword>
<evidence type="ECO:0000313" key="3">
    <source>
        <dbReference type="EMBL" id="CAK9152548.1"/>
    </source>
</evidence>
<feature type="transmembrane region" description="Helical" evidence="2">
    <location>
        <begin position="76"/>
        <end position="95"/>
    </location>
</feature>
<organism evidence="3 4">
    <name type="scientific">Ilex paraguariensis</name>
    <name type="common">yerba mate</name>
    <dbReference type="NCBI Taxonomy" id="185542"/>
    <lineage>
        <taxon>Eukaryota</taxon>
        <taxon>Viridiplantae</taxon>
        <taxon>Streptophyta</taxon>
        <taxon>Embryophyta</taxon>
        <taxon>Tracheophyta</taxon>
        <taxon>Spermatophyta</taxon>
        <taxon>Magnoliopsida</taxon>
        <taxon>eudicotyledons</taxon>
        <taxon>Gunneridae</taxon>
        <taxon>Pentapetalae</taxon>
        <taxon>asterids</taxon>
        <taxon>campanulids</taxon>
        <taxon>Aquifoliales</taxon>
        <taxon>Aquifoliaceae</taxon>
        <taxon>Ilex</taxon>
    </lineage>
</organism>